<organism evidence="2 3">
    <name type="scientific">Mytilus coruscus</name>
    <name type="common">Sea mussel</name>
    <dbReference type="NCBI Taxonomy" id="42192"/>
    <lineage>
        <taxon>Eukaryota</taxon>
        <taxon>Metazoa</taxon>
        <taxon>Spiralia</taxon>
        <taxon>Lophotrochozoa</taxon>
        <taxon>Mollusca</taxon>
        <taxon>Bivalvia</taxon>
        <taxon>Autobranchia</taxon>
        <taxon>Pteriomorphia</taxon>
        <taxon>Mytilida</taxon>
        <taxon>Mytiloidea</taxon>
        <taxon>Mytilidae</taxon>
        <taxon>Mytilinae</taxon>
        <taxon>Mytilus</taxon>
    </lineage>
</organism>
<feature type="compositionally biased region" description="Polar residues" evidence="1">
    <location>
        <begin position="75"/>
        <end position="91"/>
    </location>
</feature>
<reference evidence="2 3" key="1">
    <citation type="submission" date="2020-06" db="EMBL/GenBank/DDBJ databases">
        <authorList>
            <person name="Li R."/>
            <person name="Bekaert M."/>
        </authorList>
    </citation>
    <scope>NUCLEOTIDE SEQUENCE [LARGE SCALE GENOMIC DNA]</scope>
    <source>
        <strain evidence="3">wild</strain>
    </source>
</reference>
<evidence type="ECO:0000313" key="3">
    <source>
        <dbReference type="Proteomes" id="UP000507470"/>
    </source>
</evidence>
<proteinExistence type="predicted"/>
<evidence type="ECO:0000256" key="1">
    <source>
        <dbReference type="SAM" id="MobiDB-lite"/>
    </source>
</evidence>
<dbReference type="Proteomes" id="UP000507470">
    <property type="component" value="Unassembled WGS sequence"/>
</dbReference>
<feature type="compositionally biased region" description="Basic residues" evidence="1">
    <location>
        <begin position="59"/>
        <end position="71"/>
    </location>
</feature>
<name>A0A6J8EW20_MYTCO</name>
<dbReference type="AlphaFoldDB" id="A0A6J8EW20"/>
<gene>
    <name evidence="2" type="ORF">MCOR_56683</name>
</gene>
<keyword evidence="3" id="KW-1185">Reference proteome</keyword>
<accession>A0A6J8EW20</accession>
<dbReference type="EMBL" id="CACVKT020010075">
    <property type="protein sequence ID" value="CAC5424808.1"/>
    <property type="molecule type" value="Genomic_DNA"/>
</dbReference>
<sequence length="266" mass="30464">MTGNKNTANSMNVSLGQNTDHFSKEDTRLTADCTGHVCSKGLEKEEMFENICQPNKRLEARKKKGKKRKNKTREMTGNKNTANSMNVSLGQNTDHFSKEDTRLTADCTGHVCSKGLEKEEMFENICQVCDKGLKSVEKSETFQVSGNRLKSYEKSDTTCQVRVKRPRAVQKCIQKSYWEYIESIILPPQDETNFGTMKKKHLEWHSLSNRRKDSRCLTKVNLAELCFKEWTRICIALVKVLIIMIIDCYSNLDRNIAGTTIQSLLF</sequence>
<protein>
    <submittedName>
        <fullName evidence="2">Uncharacterized protein</fullName>
    </submittedName>
</protein>
<evidence type="ECO:0000313" key="2">
    <source>
        <dbReference type="EMBL" id="CAC5424808.1"/>
    </source>
</evidence>
<feature type="region of interest" description="Disordered" evidence="1">
    <location>
        <begin position="57"/>
        <end position="91"/>
    </location>
</feature>